<gene>
    <name evidence="1" type="ORF">DA092_20430</name>
</gene>
<reference evidence="1" key="1">
    <citation type="submission" date="2018-03" db="EMBL/GenBank/DDBJ databases">
        <title>Genomic characterization of a polymicrobial infection associated with a disease outbreak in Pacific white shrimp (Litopenaeus vannamei).</title>
        <authorList>
            <person name="Turner J.W."/>
            <person name="Bachand P.T."/>
            <person name="Tallman J."/>
            <person name="Elledge N.C."/>
            <person name="Pinnell L.J."/>
            <person name="Laughlin R.C."/>
            <person name="Zimba P.V."/>
        </authorList>
    </citation>
    <scope>NUCLEOTIDE SEQUENCE</scope>
    <source>
        <strain evidence="1">Hep-2b-22</strain>
    </source>
</reference>
<evidence type="ECO:0000313" key="2">
    <source>
        <dbReference type="Proteomes" id="UP000718715"/>
    </source>
</evidence>
<name>A0ACD3SUA9_PHODM</name>
<evidence type="ECO:0000313" key="1">
    <source>
        <dbReference type="EMBL" id="TMX70728.1"/>
    </source>
</evidence>
<organism evidence="1 2">
    <name type="scientific">Photobacterium damselae</name>
    <dbReference type="NCBI Taxonomy" id="38293"/>
    <lineage>
        <taxon>Bacteria</taxon>
        <taxon>Pseudomonadati</taxon>
        <taxon>Pseudomonadota</taxon>
        <taxon>Gammaproteobacteria</taxon>
        <taxon>Vibrionales</taxon>
        <taxon>Vibrionaceae</taxon>
        <taxon>Photobacterium</taxon>
    </lineage>
</organism>
<sequence length="67" mass="7924">MRSTLVRWCERTEAVRPPPTRLAIYSIGLNYHRYVSVTWVYIPLLQQFLFQKFDSITVDVKIVIAHS</sequence>
<comment type="caution">
    <text evidence="1">The sequence shown here is derived from an EMBL/GenBank/DDBJ whole genome shotgun (WGS) entry which is preliminary data.</text>
</comment>
<protein>
    <submittedName>
        <fullName evidence="1">Uncharacterized protein</fullName>
    </submittedName>
</protein>
<keyword evidence="2" id="KW-1185">Reference proteome</keyword>
<dbReference type="Proteomes" id="UP000718715">
    <property type="component" value="Unassembled WGS sequence"/>
</dbReference>
<dbReference type="EMBL" id="PZOJ01000124">
    <property type="protein sequence ID" value="TMX70728.1"/>
    <property type="molecule type" value="Genomic_DNA"/>
</dbReference>
<accession>A0ACD3SUA9</accession>
<proteinExistence type="predicted"/>